<dbReference type="PANTHER" id="PTHR32089:SF114">
    <property type="entry name" value="METHYL-ACCEPTING CHEMOTAXIS PROTEIN MCPB"/>
    <property type="match status" value="1"/>
</dbReference>
<dbReference type="SUPFAM" id="SSF58104">
    <property type="entry name" value="Methyl-accepting chemotaxis protein (MCP) signaling domain"/>
    <property type="match status" value="1"/>
</dbReference>
<evidence type="ECO:0000256" key="2">
    <source>
        <dbReference type="PROSITE-ProRule" id="PRU00284"/>
    </source>
</evidence>
<gene>
    <name evidence="5" type="ORF">IAR63_04310</name>
</gene>
<dbReference type="Gene3D" id="1.25.40.10">
    <property type="entry name" value="Tetratricopeptide repeat domain"/>
    <property type="match status" value="1"/>
</dbReference>
<dbReference type="KEGG" id="ccur:IAR63_04310"/>
<feature type="domain" description="Methyl-accepting transducer" evidence="4">
    <location>
        <begin position="286"/>
        <end position="487"/>
    </location>
</feature>
<feature type="transmembrane region" description="Helical" evidence="3">
    <location>
        <begin position="257"/>
        <end position="278"/>
    </location>
</feature>
<accession>A0A7H0F2M6</accession>
<feature type="transmembrane region" description="Helical" evidence="3">
    <location>
        <begin position="222"/>
        <end position="245"/>
    </location>
</feature>
<keyword evidence="3" id="KW-0812">Transmembrane</keyword>
<evidence type="ECO:0000259" key="4">
    <source>
        <dbReference type="PROSITE" id="PS50111"/>
    </source>
</evidence>
<sequence>MININTDEPNSKYQEALTAYIEGDYQRAATLIDQVVSILGEDPNSHLLRGNIYYALGKFKVAKAEYDRVLGLTNNQEILGSARQKLQVIEQELVTDSSALKSGSDSTFVADPSSVEQLFSDIEENHQPHPLESDKKYSYNDMDKIEFLVNFDEFDDLRSISSWEPVEIDENIHTHDESAGNHNQKLLEYKSVSTQDPSPENVPIRQNSSLNAILKKQQWSTALVVGFTSALTAAVIGFGTSSWISPTQTEWMRNANWGVPLGAGIISGITAASVGGLAHQSVRRAFQEQNSGQAKELAVTLNSVVSMTQSLEEVRKIGKAAQTSVHRVNDINSQVSEVLENMVAEILVIGETLTKTEPQLKYLAQTCQEVNSLATLTSQLASRTNLLTLNVSIEATKSGIGGRGLAIMANEISQLADKTAKSVKQIQEMFGNIDKEANRIILTMEGSKQRVINSTKLAQQARQSLDDITPIIADIDSSIEKATLNSP</sequence>
<dbReference type="EMBL" id="CP060822">
    <property type="protein sequence ID" value="QNP30292.1"/>
    <property type="molecule type" value="Genomic_DNA"/>
</dbReference>
<dbReference type="AlphaFoldDB" id="A0A7H0F2M6"/>
<dbReference type="GO" id="GO:0016020">
    <property type="term" value="C:membrane"/>
    <property type="evidence" value="ECO:0007669"/>
    <property type="project" value="InterPro"/>
</dbReference>
<dbReference type="SUPFAM" id="SSF48452">
    <property type="entry name" value="TPR-like"/>
    <property type="match status" value="1"/>
</dbReference>
<dbReference type="Pfam" id="PF00015">
    <property type="entry name" value="MCPsignal"/>
    <property type="match status" value="1"/>
</dbReference>
<keyword evidence="3" id="KW-0472">Membrane</keyword>
<evidence type="ECO:0000256" key="3">
    <source>
        <dbReference type="SAM" id="Phobius"/>
    </source>
</evidence>
<keyword evidence="6" id="KW-1185">Reference proteome</keyword>
<organism evidence="5 6">
    <name type="scientific">Cylindrospermopsis curvispora GIHE-G1</name>
    <dbReference type="NCBI Taxonomy" id="2666332"/>
    <lineage>
        <taxon>Bacteria</taxon>
        <taxon>Bacillati</taxon>
        <taxon>Cyanobacteriota</taxon>
        <taxon>Cyanophyceae</taxon>
        <taxon>Nostocales</taxon>
        <taxon>Aphanizomenonaceae</taxon>
        <taxon>Cylindrospermopsis</taxon>
    </lineage>
</organism>
<evidence type="ECO:0000256" key="1">
    <source>
        <dbReference type="ARBA" id="ARBA00023224"/>
    </source>
</evidence>
<keyword evidence="1 2" id="KW-0807">Transducer</keyword>
<dbReference type="PROSITE" id="PS50111">
    <property type="entry name" value="CHEMOTAXIS_TRANSDUC_2"/>
    <property type="match status" value="1"/>
</dbReference>
<name>A0A7H0F2M6_9CYAN</name>
<dbReference type="InterPro" id="IPR011990">
    <property type="entry name" value="TPR-like_helical_dom_sf"/>
</dbReference>
<evidence type="ECO:0000313" key="5">
    <source>
        <dbReference type="EMBL" id="QNP30292.1"/>
    </source>
</evidence>
<protein>
    <recommendedName>
        <fullName evidence="4">Methyl-accepting transducer domain-containing protein</fullName>
    </recommendedName>
</protein>
<dbReference type="InterPro" id="IPR004089">
    <property type="entry name" value="MCPsignal_dom"/>
</dbReference>
<dbReference type="GO" id="GO:0007165">
    <property type="term" value="P:signal transduction"/>
    <property type="evidence" value="ECO:0007669"/>
    <property type="project" value="UniProtKB-KW"/>
</dbReference>
<dbReference type="RefSeq" id="WP_187706718.1">
    <property type="nucleotide sequence ID" value="NZ_CP060822.1"/>
</dbReference>
<dbReference type="PANTHER" id="PTHR32089">
    <property type="entry name" value="METHYL-ACCEPTING CHEMOTAXIS PROTEIN MCPB"/>
    <property type="match status" value="1"/>
</dbReference>
<evidence type="ECO:0000313" key="6">
    <source>
        <dbReference type="Proteomes" id="UP000516013"/>
    </source>
</evidence>
<proteinExistence type="predicted"/>
<keyword evidence="3" id="KW-1133">Transmembrane helix</keyword>
<dbReference type="Gene3D" id="1.10.287.950">
    <property type="entry name" value="Methyl-accepting chemotaxis protein"/>
    <property type="match status" value="1"/>
</dbReference>
<reference evidence="5 6" key="1">
    <citation type="submission" date="2020-08" db="EMBL/GenBank/DDBJ databases">
        <title>Complete genome sequence of Raphidiopsis curvispora isolated from drinking water reservoir in South Korea.</title>
        <authorList>
            <person name="Jeong J."/>
        </authorList>
    </citation>
    <scope>NUCLEOTIDE SEQUENCE [LARGE SCALE GENOMIC DNA]</scope>
    <source>
        <strain evidence="5 6">GIHE-G1</strain>
    </source>
</reference>
<dbReference type="Proteomes" id="UP000516013">
    <property type="component" value="Chromosome"/>
</dbReference>